<evidence type="ECO:0000256" key="4">
    <source>
        <dbReference type="PROSITE-ProRule" id="PRU10137"/>
    </source>
</evidence>
<dbReference type="InterPro" id="IPR036162">
    <property type="entry name" value="Resolvase-like_N_sf"/>
</dbReference>
<dbReference type="Pfam" id="PF00239">
    <property type="entry name" value="Resolvase"/>
    <property type="match status" value="1"/>
</dbReference>
<keyword evidence="2" id="KW-0238">DNA-binding</keyword>
<dbReference type="SUPFAM" id="SSF53041">
    <property type="entry name" value="Resolvase-like"/>
    <property type="match status" value="1"/>
</dbReference>
<dbReference type="Pfam" id="PF07508">
    <property type="entry name" value="Recombinase"/>
    <property type="match status" value="1"/>
</dbReference>
<evidence type="ECO:0000313" key="9">
    <source>
        <dbReference type="Proteomes" id="UP000719916"/>
    </source>
</evidence>
<dbReference type="SMART" id="SM00857">
    <property type="entry name" value="Resolvase"/>
    <property type="match status" value="1"/>
</dbReference>
<accession>A0ABD6LG14</accession>
<dbReference type="PROSITE" id="PS00397">
    <property type="entry name" value="RECOMBINASES_1"/>
    <property type="match status" value="1"/>
</dbReference>
<feature type="domain" description="Recombinase" evidence="7">
    <location>
        <begin position="167"/>
        <end position="274"/>
    </location>
</feature>
<dbReference type="InterPro" id="IPR006118">
    <property type="entry name" value="Recombinase_CS"/>
</dbReference>
<dbReference type="Pfam" id="PF13408">
    <property type="entry name" value="Zn_ribbon_recom"/>
    <property type="match status" value="1"/>
</dbReference>
<dbReference type="InterPro" id="IPR025827">
    <property type="entry name" value="Zn_ribbon_recom_dom"/>
</dbReference>
<evidence type="ECO:0000256" key="5">
    <source>
        <dbReference type="SAM" id="Coils"/>
    </source>
</evidence>
<gene>
    <name evidence="8" type="ORF">G5B26_07060</name>
</gene>
<dbReference type="InterPro" id="IPR006119">
    <property type="entry name" value="Resolv_N"/>
</dbReference>
<evidence type="ECO:0000256" key="2">
    <source>
        <dbReference type="ARBA" id="ARBA00023125"/>
    </source>
</evidence>
<dbReference type="Proteomes" id="UP000719916">
    <property type="component" value="Unassembled WGS sequence"/>
</dbReference>
<reference evidence="8 9" key="1">
    <citation type="journal article" date="2020" name="Cell Host Microbe">
        <title>Functional and Genomic Variation between Human-Derived Isolates of Lachnospiraceae Reveals Inter- and Intra-Species Diversity.</title>
        <authorList>
            <person name="Sorbara M.T."/>
            <person name="Littmann E.R."/>
            <person name="Fontana E."/>
            <person name="Moody T.U."/>
            <person name="Kohout C.E."/>
            <person name="Gjonbalaj M."/>
            <person name="Eaton V."/>
            <person name="Seok R."/>
            <person name="Leiner I.M."/>
            <person name="Pamer E.G."/>
        </authorList>
    </citation>
    <scope>NUCLEOTIDE SEQUENCE [LARGE SCALE GENOMIC DNA]</scope>
    <source>
        <strain evidence="8 9">MSK.2.26</strain>
    </source>
</reference>
<dbReference type="PROSITE" id="PS51736">
    <property type="entry name" value="RECOMBINASES_3"/>
    <property type="match status" value="1"/>
</dbReference>
<keyword evidence="5" id="KW-0175">Coiled coil</keyword>
<dbReference type="GO" id="GO:0006310">
    <property type="term" value="P:DNA recombination"/>
    <property type="evidence" value="ECO:0007669"/>
    <property type="project" value="UniProtKB-KW"/>
</dbReference>
<dbReference type="PROSITE" id="PS51737">
    <property type="entry name" value="RECOMBINASE_DNA_BIND"/>
    <property type="match status" value="1"/>
</dbReference>
<dbReference type="PANTHER" id="PTHR30461:SF23">
    <property type="entry name" value="DNA RECOMBINASE-RELATED"/>
    <property type="match status" value="1"/>
</dbReference>
<protein>
    <submittedName>
        <fullName evidence="8">Recombinase family protein</fullName>
    </submittedName>
</protein>
<dbReference type="Gene3D" id="3.40.50.1390">
    <property type="entry name" value="Resolvase, N-terminal catalytic domain"/>
    <property type="match status" value="1"/>
</dbReference>
<evidence type="ECO:0000256" key="1">
    <source>
        <dbReference type="ARBA" id="ARBA00022908"/>
    </source>
</evidence>
<dbReference type="InterPro" id="IPR050639">
    <property type="entry name" value="SSR_resolvase"/>
</dbReference>
<organism evidence="8 9">
    <name type="scientific">Enterocloster clostridioformis</name>
    <dbReference type="NCBI Taxonomy" id="1531"/>
    <lineage>
        <taxon>Bacteria</taxon>
        <taxon>Bacillati</taxon>
        <taxon>Bacillota</taxon>
        <taxon>Clostridia</taxon>
        <taxon>Lachnospirales</taxon>
        <taxon>Lachnospiraceae</taxon>
        <taxon>Enterocloster</taxon>
    </lineage>
</organism>
<sequence length="486" mass="56203">MPATPLEIGAAYVRVSTDDQTELSPDAQIRVIMDAAKADGFIIPKEYIFIEKKGISGRKADNRPEFQRMIAIAKSQKPAPFKRLYLWKFSRFARNQEESTFYKGILRKKCDVEIKSVSEPIMEGMFGRLIETIIEWFDEYYSINLSGEVLRGMTEKALREGYQATPCLGYRAVGEGKPFVVEEKSYAIVEYIFQTYHSGKDMTATARAANARGYRTRRGNLFDRRGINRILANRFYIGEVIWNGYSFQGTHEVRSSVTSLFDDVQKRIEKEYRPQKRREVSNNVHWLSGLLKCSICGGSLGYNRSNDQKKRPDFFQCWKYAKGMHPGSCCLAVHLAEKAVIESLEEVLETNELEYEYIQKTDDAVNAEEVAIQEALARLEVKERRIREAYENEIDTLEEYKQNKLRLKAEREELMADAERLRRQAEQSPAKVPSKEDIMRQIAHVHEILADPNISYEIKGNALRKIVKEIVFDRSQGHLHIHFYIS</sequence>
<dbReference type="Gene3D" id="3.90.1750.20">
    <property type="entry name" value="Putative Large Serine Recombinase, Chain B, Domain 2"/>
    <property type="match status" value="1"/>
</dbReference>
<dbReference type="CDD" id="cd00338">
    <property type="entry name" value="Ser_Recombinase"/>
    <property type="match status" value="1"/>
</dbReference>
<dbReference type="GO" id="GO:0003677">
    <property type="term" value="F:DNA binding"/>
    <property type="evidence" value="ECO:0007669"/>
    <property type="project" value="UniProtKB-KW"/>
</dbReference>
<feature type="domain" description="Resolvase/invertase-type recombinase catalytic" evidence="6">
    <location>
        <begin position="8"/>
        <end position="160"/>
    </location>
</feature>
<evidence type="ECO:0000313" key="8">
    <source>
        <dbReference type="EMBL" id="NSJ43341.1"/>
    </source>
</evidence>
<evidence type="ECO:0000259" key="6">
    <source>
        <dbReference type="PROSITE" id="PS51736"/>
    </source>
</evidence>
<feature type="active site" description="O-(5'-phospho-DNA)-serine intermediate" evidence="4">
    <location>
        <position position="16"/>
    </location>
</feature>
<dbReference type="EMBL" id="JAAISW010000007">
    <property type="protein sequence ID" value="NSJ43341.1"/>
    <property type="molecule type" value="Genomic_DNA"/>
</dbReference>
<keyword evidence="3" id="KW-0233">DNA recombination</keyword>
<dbReference type="AlphaFoldDB" id="A0ABD6LG14"/>
<name>A0ABD6LG14_9FIRM</name>
<dbReference type="InterPro" id="IPR011109">
    <property type="entry name" value="DNA_bind_recombinase_dom"/>
</dbReference>
<proteinExistence type="predicted"/>
<keyword evidence="1" id="KW-0229">DNA integration</keyword>
<evidence type="ECO:0000259" key="7">
    <source>
        <dbReference type="PROSITE" id="PS51737"/>
    </source>
</evidence>
<feature type="coiled-coil region" evidence="5">
    <location>
        <begin position="365"/>
        <end position="428"/>
    </location>
</feature>
<evidence type="ECO:0000256" key="3">
    <source>
        <dbReference type="ARBA" id="ARBA00023172"/>
    </source>
</evidence>
<comment type="caution">
    <text evidence="8">The sequence shown here is derived from an EMBL/GenBank/DDBJ whole genome shotgun (WGS) entry which is preliminary data.</text>
</comment>
<dbReference type="PANTHER" id="PTHR30461">
    <property type="entry name" value="DNA-INVERTASE FROM LAMBDOID PROPHAGE"/>
    <property type="match status" value="1"/>
</dbReference>
<dbReference type="InterPro" id="IPR038109">
    <property type="entry name" value="DNA_bind_recomb_sf"/>
</dbReference>
<dbReference type="RefSeq" id="WP_002589189.1">
    <property type="nucleotide sequence ID" value="NZ_JAAISW010000007.1"/>
</dbReference>
<dbReference type="GO" id="GO:0015074">
    <property type="term" value="P:DNA integration"/>
    <property type="evidence" value="ECO:0007669"/>
    <property type="project" value="UniProtKB-KW"/>
</dbReference>